<dbReference type="EMBL" id="JACVVK020000003">
    <property type="protein sequence ID" value="KAK7507994.1"/>
    <property type="molecule type" value="Genomic_DNA"/>
</dbReference>
<feature type="region of interest" description="Disordered" evidence="1">
    <location>
        <begin position="42"/>
        <end position="62"/>
    </location>
</feature>
<sequence>MIAPTHSPTQCCQHASSVVPWLQQFTQAHACASERTFAAGTSRTSCTNSETKGSTAGSDIHLNTKNPLSSNIHPWDWGEGAQMYWFKQRR</sequence>
<evidence type="ECO:0000313" key="2">
    <source>
        <dbReference type="EMBL" id="KAK7507994.1"/>
    </source>
</evidence>
<keyword evidence="3" id="KW-1185">Reference proteome</keyword>
<evidence type="ECO:0000256" key="1">
    <source>
        <dbReference type="SAM" id="MobiDB-lite"/>
    </source>
</evidence>
<gene>
    <name evidence="2" type="ORF">BaRGS_00000959</name>
</gene>
<evidence type="ECO:0000313" key="3">
    <source>
        <dbReference type="Proteomes" id="UP001519460"/>
    </source>
</evidence>
<name>A0ABD0M7Q0_9CAEN</name>
<proteinExistence type="predicted"/>
<organism evidence="2 3">
    <name type="scientific">Batillaria attramentaria</name>
    <dbReference type="NCBI Taxonomy" id="370345"/>
    <lineage>
        <taxon>Eukaryota</taxon>
        <taxon>Metazoa</taxon>
        <taxon>Spiralia</taxon>
        <taxon>Lophotrochozoa</taxon>
        <taxon>Mollusca</taxon>
        <taxon>Gastropoda</taxon>
        <taxon>Caenogastropoda</taxon>
        <taxon>Sorbeoconcha</taxon>
        <taxon>Cerithioidea</taxon>
        <taxon>Batillariidae</taxon>
        <taxon>Batillaria</taxon>
    </lineage>
</organism>
<dbReference type="AlphaFoldDB" id="A0ABD0M7Q0"/>
<reference evidence="2 3" key="1">
    <citation type="journal article" date="2023" name="Sci. Data">
        <title>Genome assembly of the Korean intertidal mud-creeper Batillaria attramentaria.</title>
        <authorList>
            <person name="Patra A.K."/>
            <person name="Ho P.T."/>
            <person name="Jun S."/>
            <person name="Lee S.J."/>
            <person name="Kim Y."/>
            <person name="Won Y.J."/>
        </authorList>
    </citation>
    <scope>NUCLEOTIDE SEQUENCE [LARGE SCALE GENOMIC DNA]</scope>
    <source>
        <strain evidence="2">Wonlab-2016</strain>
    </source>
</reference>
<comment type="caution">
    <text evidence="2">The sequence shown here is derived from an EMBL/GenBank/DDBJ whole genome shotgun (WGS) entry which is preliminary data.</text>
</comment>
<accession>A0ABD0M7Q0</accession>
<protein>
    <submittedName>
        <fullName evidence="2">Uncharacterized protein</fullName>
    </submittedName>
</protein>
<dbReference type="Proteomes" id="UP001519460">
    <property type="component" value="Unassembled WGS sequence"/>
</dbReference>